<dbReference type="AlphaFoldDB" id="A0A212TDW9"/>
<dbReference type="RefSeq" id="WP_088817975.1">
    <property type="nucleotide sequence ID" value="NZ_FYEZ01000001.1"/>
</dbReference>
<reference evidence="2 3" key="1">
    <citation type="submission" date="2017-06" db="EMBL/GenBank/DDBJ databases">
        <authorList>
            <person name="Kim H.J."/>
            <person name="Triplett B.A."/>
        </authorList>
    </citation>
    <scope>NUCLEOTIDE SEQUENCE [LARGE SCALE GENOMIC DNA]</scope>
    <source>
        <strain evidence="2 3">DSM 22179</strain>
    </source>
</reference>
<dbReference type="InterPro" id="IPR000415">
    <property type="entry name" value="Nitroreductase-like"/>
</dbReference>
<proteinExistence type="predicted"/>
<name>A0A212TDW9_9MICO</name>
<feature type="region of interest" description="Disordered" evidence="1">
    <location>
        <begin position="334"/>
        <end position="357"/>
    </location>
</feature>
<evidence type="ECO:0000256" key="1">
    <source>
        <dbReference type="SAM" id="MobiDB-lite"/>
    </source>
</evidence>
<organism evidence="2 3">
    <name type="scientific">Kytococcus aerolatus</name>
    <dbReference type="NCBI Taxonomy" id="592308"/>
    <lineage>
        <taxon>Bacteria</taxon>
        <taxon>Bacillati</taxon>
        <taxon>Actinomycetota</taxon>
        <taxon>Actinomycetes</taxon>
        <taxon>Micrococcales</taxon>
        <taxon>Kytococcaceae</taxon>
        <taxon>Kytococcus</taxon>
    </lineage>
</organism>
<evidence type="ECO:0000313" key="2">
    <source>
        <dbReference type="EMBL" id="SNC64258.1"/>
    </source>
</evidence>
<gene>
    <name evidence="2" type="ORF">SAMN05445756_1075</name>
</gene>
<accession>A0A212TDW9</accession>
<dbReference type="GO" id="GO:0016491">
    <property type="term" value="F:oxidoreductase activity"/>
    <property type="evidence" value="ECO:0007669"/>
    <property type="project" value="InterPro"/>
</dbReference>
<evidence type="ECO:0008006" key="4">
    <source>
        <dbReference type="Google" id="ProtNLM"/>
    </source>
</evidence>
<dbReference type="OrthoDB" id="8156917at2"/>
<dbReference type="Proteomes" id="UP000198122">
    <property type="component" value="Unassembled WGS sequence"/>
</dbReference>
<protein>
    <recommendedName>
        <fullName evidence="4">Nitroreductase family protein</fullName>
    </recommendedName>
</protein>
<feature type="compositionally biased region" description="Basic and acidic residues" evidence="1">
    <location>
        <begin position="348"/>
        <end position="357"/>
    </location>
</feature>
<keyword evidence="3" id="KW-1185">Reference proteome</keyword>
<sequence length="357" mass="37124">MSTPAQRLLAREADWGRAPSAHNSQPWALRAVGADRLMLGWDPSRSLPLGDPTGRDLLLSLGCVVEALAVVAADLGLGLDVRWEVDRAAHHAATLVVRKRTGDRGGAVARLGAAAALEALRHRRTARGVMAVIPTEAEVADLAESVGVGLQVLPGAWVDEHLLTADRWSLEGPAAEELADWLRLDPTAPRYGQDGLSDVALGLNGLEARVLRAALRPGVRPRLARVGLTGVLARFSTTRPVGPVVAFRGVAAGGTSAEGGPSGCVAAADDADVAEAGRLLLRTWLVADRAGWSVHPLSQLLDCPQTAAAMPEVLPGAGGSLPLAVFRIGRPRRRPPASARLGGAGGPYDRDHGGDPA</sequence>
<dbReference type="EMBL" id="FYEZ01000001">
    <property type="protein sequence ID" value="SNC64258.1"/>
    <property type="molecule type" value="Genomic_DNA"/>
</dbReference>
<evidence type="ECO:0000313" key="3">
    <source>
        <dbReference type="Proteomes" id="UP000198122"/>
    </source>
</evidence>
<dbReference type="Gene3D" id="3.40.109.10">
    <property type="entry name" value="NADH Oxidase"/>
    <property type="match status" value="1"/>
</dbReference>